<feature type="transmembrane region" description="Helical" evidence="6">
    <location>
        <begin position="65"/>
        <end position="87"/>
    </location>
</feature>
<dbReference type="Pfam" id="PF07690">
    <property type="entry name" value="MFS_1"/>
    <property type="match status" value="2"/>
</dbReference>
<dbReference type="GO" id="GO:0022857">
    <property type="term" value="F:transmembrane transporter activity"/>
    <property type="evidence" value="ECO:0007669"/>
    <property type="project" value="InterPro"/>
</dbReference>
<feature type="transmembrane region" description="Helical" evidence="6">
    <location>
        <begin position="135"/>
        <end position="154"/>
    </location>
</feature>
<evidence type="ECO:0000256" key="3">
    <source>
        <dbReference type="ARBA" id="ARBA00022692"/>
    </source>
</evidence>
<keyword evidence="9" id="KW-1185">Reference proteome</keyword>
<dbReference type="InterPro" id="IPR001958">
    <property type="entry name" value="Tet-R_TetA/multi-R_MdtG-like"/>
</dbReference>
<feature type="transmembrane region" description="Helical" evidence="6">
    <location>
        <begin position="536"/>
        <end position="558"/>
    </location>
</feature>
<dbReference type="InterPro" id="IPR036259">
    <property type="entry name" value="MFS_trans_sf"/>
</dbReference>
<proteinExistence type="predicted"/>
<organism evidence="8 9">
    <name type="scientific">Mytilus coruscus</name>
    <name type="common">Sea mussel</name>
    <dbReference type="NCBI Taxonomy" id="42192"/>
    <lineage>
        <taxon>Eukaryota</taxon>
        <taxon>Metazoa</taxon>
        <taxon>Spiralia</taxon>
        <taxon>Lophotrochozoa</taxon>
        <taxon>Mollusca</taxon>
        <taxon>Bivalvia</taxon>
        <taxon>Autobranchia</taxon>
        <taxon>Pteriomorphia</taxon>
        <taxon>Mytilida</taxon>
        <taxon>Mytiloidea</taxon>
        <taxon>Mytilidae</taxon>
        <taxon>Mytilinae</taxon>
        <taxon>Mytilus</taxon>
    </lineage>
</organism>
<dbReference type="Proteomes" id="UP000507470">
    <property type="component" value="Unassembled WGS sequence"/>
</dbReference>
<feature type="transmembrane region" description="Helical" evidence="6">
    <location>
        <begin position="102"/>
        <end position="123"/>
    </location>
</feature>
<feature type="transmembrane region" description="Helical" evidence="6">
    <location>
        <begin position="195"/>
        <end position="216"/>
    </location>
</feature>
<keyword evidence="2" id="KW-0813">Transport</keyword>
<evidence type="ECO:0000256" key="6">
    <source>
        <dbReference type="SAM" id="Phobius"/>
    </source>
</evidence>
<feature type="transmembrane region" description="Helical" evidence="6">
    <location>
        <begin position="611"/>
        <end position="630"/>
    </location>
</feature>
<feature type="transmembrane region" description="Helical" evidence="6">
    <location>
        <begin position="468"/>
        <end position="485"/>
    </location>
</feature>
<evidence type="ECO:0000256" key="1">
    <source>
        <dbReference type="ARBA" id="ARBA00004141"/>
    </source>
</evidence>
<evidence type="ECO:0000313" key="8">
    <source>
        <dbReference type="EMBL" id="CAC5381973.1"/>
    </source>
</evidence>
<dbReference type="PANTHER" id="PTHR23504">
    <property type="entry name" value="MAJOR FACILITATOR SUPERFAMILY DOMAIN-CONTAINING PROTEIN 10"/>
    <property type="match status" value="1"/>
</dbReference>
<dbReference type="InterPro" id="IPR020846">
    <property type="entry name" value="MFS_dom"/>
</dbReference>
<dbReference type="CDD" id="cd17330">
    <property type="entry name" value="MFS_SLC46_TetA_like"/>
    <property type="match status" value="1"/>
</dbReference>
<feature type="transmembrane region" description="Helical" evidence="6">
    <location>
        <begin position="642"/>
        <end position="663"/>
    </location>
</feature>
<feature type="transmembrane region" description="Helical" evidence="6">
    <location>
        <begin position="505"/>
        <end position="524"/>
    </location>
</feature>
<comment type="subcellular location">
    <subcellularLocation>
        <location evidence="1">Membrane</location>
        <topology evidence="1">Multi-pass membrane protein</topology>
    </subcellularLocation>
</comment>
<feature type="transmembrane region" description="Helical" evidence="6">
    <location>
        <begin position="160"/>
        <end position="183"/>
    </location>
</feature>
<reference evidence="8 9" key="1">
    <citation type="submission" date="2020-06" db="EMBL/GenBank/DDBJ databases">
        <authorList>
            <person name="Li R."/>
            <person name="Bekaert M."/>
        </authorList>
    </citation>
    <scope>NUCLEOTIDE SEQUENCE [LARGE SCALE GENOMIC DNA]</scope>
    <source>
        <strain evidence="9">wild</strain>
    </source>
</reference>
<dbReference type="OrthoDB" id="440553at2759"/>
<dbReference type="PRINTS" id="PR01035">
    <property type="entry name" value="TCRTETA"/>
</dbReference>
<dbReference type="PANTHER" id="PTHR23504:SF15">
    <property type="entry name" value="MAJOR FACILITATOR SUPERFAMILY (MFS) PROFILE DOMAIN-CONTAINING PROTEIN"/>
    <property type="match status" value="1"/>
</dbReference>
<feature type="transmembrane region" description="Helical" evidence="6">
    <location>
        <begin position="236"/>
        <end position="258"/>
    </location>
</feature>
<protein>
    <recommendedName>
        <fullName evidence="7">Major facilitator superfamily (MFS) profile domain-containing protein</fullName>
    </recommendedName>
</protein>
<keyword evidence="4 6" id="KW-1133">Transmembrane helix</keyword>
<sequence>MNKTQETEEDFDCNLDKNAKVMTATSNHDNSPEVKLPRRKSSVWVLVKKKMSVTEKGATPIQWKMIILVFVSLFGSAFSLTFLFPFLPEMVLWFGYEEEDKGYYAGLIASAVFLGRAVGSYFWGWLSDKFGRRPIILITVFLNGFFSLAFGFTVNFPMAMITRFLTGLANGTVGTAKTVIYEISDNTNQAVGMSILSMAWGAGLILGPTFGGLLANPVEEYPSVFGGSEFLKEFPYLLPGLLVFIVCTLVTIVEFFALEETLHSKRENLELTIEERKLNNLDINPDEDITILVDDEEDKKSLQSISSQKIPKISMSVENLHLENEAAYFHTQYSALSKESLNRDKKHINETDSVTEDQENSTLLQDSSLKSRINNGHSASSFVKRTNSLNGSCHADSTRSLNGSCHFSSKTSIQSSPKNCCNGHEIIEFSVKEIEEKKTRNVFVRCCKVIGEMSLFRLLSQSDIRHPVFLYTIFSFAVIGYEEIFTVWCSTDPLLDGLGFNPGEIGTVLGLSAVPLLLLNAYVFPWCARRFGIKKTFLGGSMIMMVLTAVQPVAHLLYDRRPELWASLLVIILPLKISVSCCFTATAIFVNNSVEPSEAGAVNGIAMTATAIGRTLAPTVGGSIFAWSISYGAKHLGPPFDVSLSFFFMSLCCFITIISAVTLPERLTRQKK</sequence>
<gene>
    <name evidence="8" type="ORF">MCOR_17852</name>
</gene>
<evidence type="ECO:0000313" key="9">
    <source>
        <dbReference type="Proteomes" id="UP000507470"/>
    </source>
</evidence>
<evidence type="ECO:0000259" key="7">
    <source>
        <dbReference type="PROSITE" id="PS50850"/>
    </source>
</evidence>
<evidence type="ECO:0000256" key="2">
    <source>
        <dbReference type="ARBA" id="ARBA00022448"/>
    </source>
</evidence>
<dbReference type="SUPFAM" id="SSF103473">
    <property type="entry name" value="MFS general substrate transporter"/>
    <property type="match status" value="1"/>
</dbReference>
<evidence type="ECO:0000256" key="5">
    <source>
        <dbReference type="ARBA" id="ARBA00023136"/>
    </source>
</evidence>
<dbReference type="PROSITE" id="PS50850">
    <property type="entry name" value="MFS"/>
    <property type="match status" value="1"/>
</dbReference>
<evidence type="ECO:0000256" key="4">
    <source>
        <dbReference type="ARBA" id="ARBA00022989"/>
    </source>
</evidence>
<dbReference type="InterPro" id="IPR011701">
    <property type="entry name" value="MFS"/>
</dbReference>
<keyword evidence="5 6" id="KW-0472">Membrane</keyword>
<accession>A0A6J8BEC8</accession>
<name>A0A6J8BEC8_MYTCO</name>
<dbReference type="Gene3D" id="1.20.1250.20">
    <property type="entry name" value="MFS general substrate transporter like domains"/>
    <property type="match status" value="2"/>
</dbReference>
<dbReference type="AlphaFoldDB" id="A0A6J8BEC8"/>
<feature type="transmembrane region" description="Helical" evidence="6">
    <location>
        <begin position="564"/>
        <end position="590"/>
    </location>
</feature>
<feature type="domain" description="Major facilitator superfamily (MFS) profile" evidence="7">
    <location>
        <begin position="65"/>
        <end position="668"/>
    </location>
</feature>
<keyword evidence="3 6" id="KW-0812">Transmembrane</keyword>
<dbReference type="EMBL" id="CACVKT020003176">
    <property type="protein sequence ID" value="CAC5381973.1"/>
    <property type="molecule type" value="Genomic_DNA"/>
</dbReference>
<dbReference type="GO" id="GO:0016020">
    <property type="term" value="C:membrane"/>
    <property type="evidence" value="ECO:0007669"/>
    <property type="project" value="UniProtKB-SubCell"/>
</dbReference>